<dbReference type="GO" id="GO:0004672">
    <property type="term" value="F:protein kinase activity"/>
    <property type="evidence" value="ECO:0007669"/>
    <property type="project" value="InterPro"/>
</dbReference>
<protein>
    <submittedName>
        <fullName evidence="10">Interferon-induced, double-stranded RNA-activated protein kinase</fullName>
    </submittedName>
</protein>
<feature type="compositionally biased region" description="Low complexity" evidence="7">
    <location>
        <begin position="89"/>
        <end position="104"/>
    </location>
</feature>
<dbReference type="Pfam" id="PF00069">
    <property type="entry name" value="Pkinase"/>
    <property type="match status" value="1"/>
</dbReference>
<dbReference type="PROSITE" id="PS00107">
    <property type="entry name" value="PROTEIN_KINASE_ATP"/>
    <property type="match status" value="1"/>
</dbReference>
<dbReference type="InterPro" id="IPR014720">
    <property type="entry name" value="dsRBD_dom"/>
</dbReference>
<evidence type="ECO:0000256" key="1">
    <source>
        <dbReference type="ARBA" id="ARBA00022679"/>
    </source>
</evidence>
<dbReference type="PROSITE" id="PS50137">
    <property type="entry name" value="DS_RBD"/>
    <property type="match status" value="1"/>
</dbReference>
<dbReference type="Gene3D" id="3.30.160.20">
    <property type="match status" value="1"/>
</dbReference>
<feature type="compositionally biased region" description="Polar residues" evidence="7">
    <location>
        <begin position="105"/>
        <end position="129"/>
    </location>
</feature>
<sequence>MAGQNYVSELNSYKQKNNVTVIYEEVSVNGTDHDRTFTFKVIVNGVEYPEAIGKTKKDARHCAAREALEMIRGQSNTSSDTTPNKSQKDSNSGLDSSLDYSSSSATPVFENQTNGTPSTPQQAQYESSSRQSSIKRFLLEFEEITSLGKGGFGSVYKARNKLDKNMYAVKCVKYEKKAEREVAVLARLEHDNIVRYSTSWFEELPGKLLETSESYSSSRKTRTNMKMKWTFIP</sequence>
<dbReference type="InterPro" id="IPR011009">
    <property type="entry name" value="Kinase-like_dom_sf"/>
</dbReference>
<accession>A0A444UAU8</accession>
<proteinExistence type="predicted"/>
<dbReference type="Proteomes" id="UP000289886">
    <property type="component" value="Unassembled WGS sequence"/>
</dbReference>
<dbReference type="PANTHER" id="PTHR11042">
    <property type="entry name" value="EUKARYOTIC TRANSLATION INITIATION FACTOR 2-ALPHA KINASE EIF2-ALPHA KINASE -RELATED"/>
    <property type="match status" value="1"/>
</dbReference>
<gene>
    <name evidence="10" type="ORF">EOD39_6238</name>
</gene>
<feature type="compositionally biased region" description="Polar residues" evidence="7">
    <location>
        <begin position="73"/>
        <end position="85"/>
    </location>
</feature>
<dbReference type="Pfam" id="PF00035">
    <property type="entry name" value="dsrm"/>
    <property type="match status" value="1"/>
</dbReference>
<feature type="binding site" evidence="6">
    <location>
        <position position="170"/>
    </location>
    <ligand>
        <name>ATP</name>
        <dbReference type="ChEBI" id="CHEBI:30616"/>
    </ligand>
</feature>
<feature type="domain" description="DRBM" evidence="9">
    <location>
        <begin position="5"/>
        <end position="73"/>
    </location>
</feature>
<feature type="region of interest" description="Disordered" evidence="7">
    <location>
        <begin position="70"/>
        <end position="129"/>
    </location>
</feature>
<dbReference type="SUPFAM" id="SSF56112">
    <property type="entry name" value="Protein kinase-like (PK-like)"/>
    <property type="match status" value="1"/>
</dbReference>
<keyword evidence="5" id="KW-0694">RNA-binding</keyword>
<dbReference type="PROSITE" id="PS50011">
    <property type="entry name" value="PROTEIN_KINASE_DOM"/>
    <property type="match status" value="1"/>
</dbReference>
<dbReference type="Gene3D" id="3.30.200.20">
    <property type="entry name" value="Phosphorylase Kinase, domain 1"/>
    <property type="match status" value="1"/>
</dbReference>
<evidence type="ECO:0000256" key="7">
    <source>
        <dbReference type="SAM" id="MobiDB-lite"/>
    </source>
</evidence>
<reference evidence="10 11" key="1">
    <citation type="submission" date="2019-01" db="EMBL/GenBank/DDBJ databases">
        <title>Draft Genome and Complete Hox-Cluster Characterization of the Sterlet Sturgeon (Acipenser ruthenus).</title>
        <authorList>
            <person name="Wei Q."/>
        </authorList>
    </citation>
    <scope>NUCLEOTIDE SEQUENCE [LARGE SCALE GENOMIC DNA]</scope>
    <source>
        <strain evidence="10">WHYD16114868_AA</strain>
        <tissue evidence="10">Blood</tissue>
    </source>
</reference>
<dbReference type="InterPro" id="IPR050339">
    <property type="entry name" value="CC_SR_Kinase"/>
</dbReference>
<organism evidence="10 11">
    <name type="scientific">Acipenser ruthenus</name>
    <name type="common">Sterlet sturgeon</name>
    <dbReference type="NCBI Taxonomy" id="7906"/>
    <lineage>
        <taxon>Eukaryota</taxon>
        <taxon>Metazoa</taxon>
        <taxon>Chordata</taxon>
        <taxon>Craniata</taxon>
        <taxon>Vertebrata</taxon>
        <taxon>Euteleostomi</taxon>
        <taxon>Actinopterygii</taxon>
        <taxon>Chondrostei</taxon>
        <taxon>Acipenseriformes</taxon>
        <taxon>Acipenseridae</taxon>
        <taxon>Acipenser</taxon>
    </lineage>
</organism>
<name>A0A444UAU8_ACIRT</name>
<keyword evidence="3 10" id="KW-0418">Kinase</keyword>
<evidence type="ECO:0000259" key="9">
    <source>
        <dbReference type="PROSITE" id="PS50137"/>
    </source>
</evidence>
<dbReference type="EMBL" id="SCEB01214919">
    <property type="protein sequence ID" value="RXM32296.1"/>
    <property type="molecule type" value="Genomic_DNA"/>
</dbReference>
<evidence type="ECO:0000256" key="2">
    <source>
        <dbReference type="ARBA" id="ARBA00022741"/>
    </source>
</evidence>
<dbReference type="GO" id="GO:0003725">
    <property type="term" value="F:double-stranded RNA binding"/>
    <property type="evidence" value="ECO:0007669"/>
    <property type="project" value="InterPro"/>
</dbReference>
<dbReference type="SMART" id="SM00358">
    <property type="entry name" value="DSRM"/>
    <property type="match status" value="1"/>
</dbReference>
<evidence type="ECO:0000313" key="11">
    <source>
        <dbReference type="Proteomes" id="UP000289886"/>
    </source>
</evidence>
<comment type="caution">
    <text evidence="10">The sequence shown here is derived from an EMBL/GenBank/DDBJ whole genome shotgun (WGS) entry which is preliminary data.</text>
</comment>
<evidence type="ECO:0000256" key="3">
    <source>
        <dbReference type="ARBA" id="ARBA00022777"/>
    </source>
</evidence>
<dbReference type="GO" id="GO:0005524">
    <property type="term" value="F:ATP binding"/>
    <property type="evidence" value="ECO:0007669"/>
    <property type="project" value="UniProtKB-UniRule"/>
</dbReference>
<evidence type="ECO:0000313" key="10">
    <source>
        <dbReference type="EMBL" id="RXM32296.1"/>
    </source>
</evidence>
<evidence type="ECO:0000259" key="8">
    <source>
        <dbReference type="PROSITE" id="PS50011"/>
    </source>
</evidence>
<dbReference type="AlphaFoldDB" id="A0A444UAU8"/>
<dbReference type="InterPro" id="IPR044452">
    <property type="entry name" value="EIF2AK2_DSRM_1"/>
</dbReference>
<evidence type="ECO:0000256" key="4">
    <source>
        <dbReference type="ARBA" id="ARBA00022840"/>
    </source>
</evidence>
<keyword evidence="11" id="KW-1185">Reference proteome</keyword>
<dbReference type="InterPro" id="IPR000719">
    <property type="entry name" value="Prot_kinase_dom"/>
</dbReference>
<dbReference type="CDD" id="cd19903">
    <property type="entry name" value="DSRM_EIF2AK2_rpt1"/>
    <property type="match status" value="1"/>
</dbReference>
<dbReference type="InterPro" id="IPR017441">
    <property type="entry name" value="Protein_kinase_ATP_BS"/>
</dbReference>
<dbReference type="GO" id="GO:0005634">
    <property type="term" value="C:nucleus"/>
    <property type="evidence" value="ECO:0007669"/>
    <property type="project" value="TreeGrafter"/>
</dbReference>
<evidence type="ECO:0000256" key="5">
    <source>
        <dbReference type="PROSITE-ProRule" id="PRU00266"/>
    </source>
</evidence>
<dbReference type="SUPFAM" id="SSF54768">
    <property type="entry name" value="dsRNA-binding domain-like"/>
    <property type="match status" value="1"/>
</dbReference>
<dbReference type="GO" id="GO:0005737">
    <property type="term" value="C:cytoplasm"/>
    <property type="evidence" value="ECO:0007669"/>
    <property type="project" value="TreeGrafter"/>
</dbReference>
<keyword evidence="1" id="KW-0808">Transferase</keyword>
<evidence type="ECO:0000256" key="6">
    <source>
        <dbReference type="PROSITE-ProRule" id="PRU10141"/>
    </source>
</evidence>
<keyword evidence="2 6" id="KW-0547">Nucleotide-binding</keyword>
<keyword evidence="4 6" id="KW-0067">ATP-binding</keyword>
<feature type="domain" description="Protein kinase" evidence="8">
    <location>
        <begin position="141"/>
        <end position="233"/>
    </location>
</feature>